<keyword evidence="3" id="KW-1185">Reference proteome</keyword>
<dbReference type="EMBL" id="VSRR010000013">
    <property type="protein sequence ID" value="MPC07969.1"/>
    <property type="molecule type" value="Genomic_DNA"/>
</dbReference>
<evidence type="ECO:0000313" key="3">
    <source>
        <dbReference type="Proteomes" id="UP000324222"/>
    </source>
</evidence>
<reference evidence="2 3" key="1">
    <citation type="submission" date="2019-05" db="EMBL/GenBank/DDBJ databases">
        <title>Another draft genome of Portunus trituberculatus and its Hox gene families provides insights of decapod evolution.</title>
        <authorList>
            <person name="Jeong J.-H."/>
            <person name="Song I."/>
            <person name="Kim S."/>
            <person name="Choi T."/>
            <person name="Kim D."/>
            <person name="Ryu S."/>
            <person name="Kim W."/>
        </authorList>
    </citation>
    <scope>NUCLEOTIDE SEQUENCE [LARGE SCALE GENOMIC DNA]</scope>
    <source>
        <tissue evidence="2">Muscle</tissue>
    </source>
</reference>
<dbReference type="AlphaFoldDB" id="A0A5B7CEL3"/>
<organism evidence="2 3">
    <name type="scientific">Portunus trituberculatus</name>
    <name type="common">Swimming crab</name>
    <name type="synonym">Neptunus trituberculatus</name>
    <dbReference type="NCBI Taxonomy" id="210409"/>
    <lineage>
        <taxon>Eukaryota</taxon>
        <taxon>Metazoa</taxon>
        <taxon>Ecdysozoa</taxon>
        <taxon>Arthropoda</taxon>
        <taxon>Crustacea</taxon>
        <taxon>Multicrustacea</taxon>
        <taxon>Malacostraca</taxon>
        <taxon>Eumalacostraca</taxon>
        <taxon>Eucarida</taxon>
        <taxon>Decapoda</taxon>
        <taxon>Pleocyemata</taxon>
        <taxon>Brachyura</taxon>
        <taxon>Eubrachyura</taxon>
        <taxon>Portunoidea</taxon>
        <taxon>Portunidae</taxon>
        <taxon>Portuninae</taxon>
        <taxon>Portunus</taxon>
    </lineage>
</organism>
<proteinExistence type="predicted"/>
<evidence type="ECO:0000313" key="2">
    <source>
        <dbReference type="EMBL" id="MPC07969.1"/>
    </source>
</evidence>
<comment type="caution">
    <text evidence="2">The sequence shown here is derived from an EMBL/GenBank/DDBJ whole genome shotgun (WGS) entry which is preliminary data.</text>
</comment>
<feature type="region of interest" description="Disordered" evidence="1">
    <location>
        <begin position="1"/>
        <end position="28"/>
    </location>
</feature>
<accession>A0A5B7CEL3</accession>
<name>A0A5B7CEL3_PORTR</name>
<evidence type="ECO:0000256" key="1">
    <source>
        <dbReference type="SAM" id="MobiDB-lite"/>
    </source>
</evidence>
<protein>
    <submittedName>
        <fullName evidence="2">Uncharacterized protein</fullName>
    </submittedName>
</protein>
<gene>
    <name evidence="2" type="ORF">E2C01_000538</name>
</gene>
<dbReference type="Proteomes" id="UP000324222">
    <property type="component" value="Unassembled WGS sequence"/>
</dbReference>
<sequence>MRKDNTHTHTHTPSGREVGEGGVQPLATPFDDVTHIRYLNHFENEDSQKASWA</sequence>